<dbReference type="Proteomes" id="UP001140513">
    <property type="component" value="Unassembled WGS sequence"/>
</dbReference>
<dbReference type="PANTHER" id="PTHR38790">
    <property type="entry name" value="2EXR DOMAIN-CONTAINING PROTEIN-RELATED"/>
    <property type="match status" value="1"/>
</dbReference>
<dbReference type="PANTHER" id="PTHR38790:SF9">
    <property type="entry name" value="F-BOX DOMAIN-CONTAINING PROTEIN"/>
    <property type="match status" value="1"/>
</dbReference>
<gene>
    <name evidence="1" type="ORF">N0V89_009502</name>
</gene>
<sequence>MDVNIQQFTANTFTHRYGDEALSCRCNNKCCYFEGCCAKEPGRNLESLPYVEYYEPTTIRNTEPNKENAGRSFLDLPAELRNKIYVQVVLSDEAIRMKLNPTIMDHNEKHQWGRDNAWAILGVCRRLYHEASSLAYKENYFQVWRGTHRDFTITKHPGMPHERIQFLHLFYPMESSPCSWRMDHMWSHWLKDVEIVRKHFPSLRRLFLKMGYEGFDPNTLYNYHTWAPLLFKGPGESEAAMLKRVTAVLRAMTQLHGRKMPQCVQINFWGYFHDVHTDAYYPADHEPQMINKAILKVADPNINIEEYKKQSYPLHWISGPNAIFYGNERNPSEYEMEYGPEPSEYDSD</sequence>
<dbReference type="AlphaFoldDB" id="A0A9W8XDV8"/>
<reference evidence="1" key="1">
    <citation type="submission" date="2022-10" db="EMBL/GenBank/DDBJ databases">
        <title>Tapping the CABI collections for fungal endophytes: first genome assemblies for Collariella, Neodidymelliopsis, Ascochyta clinopodiicola, Didymella pomorum, Didymosphaeria variabile, Neocosmospora piperis and Neocucurbitaria cava.</title>
        <authorList>
            <person name="Hill R."/>
        </authorList>
    </citation>
    <scope>NUCLEOTIDE SEQUENCE</scope>
    <source>
        <strain evidence="1">IMI 356815</strain>
    </source>
</reference>
<protein>
    <submittedName>
        <fullName evidence="1">Uncharacterized protein</fullName>
    </submittedName>
</protein>
<dbReference type="OrthoDB" id="62952at2759"/>
<dbReference type="RefSeq" id="XP_056067518.1">
    <property type="nucleotide sequence ID" value="XM_056218253.1"/>
</dbReference>
<dbReference type="EMBL" id="JAPEUX010000007">
    <property type="protein sequence ID" value="KAJ4348130.1"/>
    <property type="molecule type" value="Genomic_DNA"/>
</dbReference>
<proteinExistence type="predicted"/>
<evidence type="ECO:0000313" key="2">
    <source>
        <dbReference type="Proteomes" id="UP001140513"/>
    </source>
</evidence>
<organism evidence="1 2">
    <name type="scientific">Didymosphaeria variabile</name>
    <dbReference type="NCBI Taxonomy" id="1932322"/>
    <lineage>
        <taxon>Eukaryota</taxon>
        <taxon>Fungi</taxon>
        <taxon>Dikarya</taxon>
        <taxon>Ascomycota</taxon>
        <taxon>Pezizomycotina</taxon>
        <taxon>Dothideomycetes</taxon>
        <taxon>Pleosporomycetidae</taxon>
        <taxon>Pleosporales</taxon>
        <taxon>Massarineae</taxon>
        <taxon>Didymosphaeriaceae</taxon>
        <taxon>Didymosphaeria</taxon>
    </lineage>
</organism>
<keyword evidence="2" id="KW-1185">Reference proteome</keyword>
<accession>A0A9W8XDV8</accession>
<dbReference type="GeneID" id="80913032"/>
<comment type="caution">
    <text evidence="1">The sequence shown here is derived from an EMBL/GenBank/DDBJ whole genome shotgun (WGS) entry which is preliminary data.</text>
</comment>
<evidence type="ECO:0000313" key="1">
    <source>
        <dbReference type="EMBL" id="KAJ4348130.1"/>
    </source>
</evidence>
<name>A0A9W8XDV8_9PLEO</name>